<keyword evidence="2" id="KW-0812">Transmembrane</keyword>
<dbReference type="GO" id="GO:0005783">
    <property type="term" value="C:endoplasmic reticulum"/>
    <property type="evidence" value="ECO:0007669"/>
    <property type="project" value="EnsemblFungi"/>
</dbReference>
<dbReference type="OrthoDB" id="2427554at2759"/>
<dbReference type="OMA" id="RSRQTCF"/>
<feature type="transmembrane region" description="Helical" evidence="2">
    <location>
        <begin position="397"/>
        <end position="419"/>
    </location>
</feature>
<dbReference type="FunCoup" id="C4QV64">
    <property type="interactions" value="1811"/>
</dbReference>
<dbReference type="SUPFAM" id="SSF69593">
    <property type="entry name" value="Glycerol-3-phosphate (1)-acyltransferase"/>
    <property type="match status" value="2"/>
</dbReference>
<keyword evidence="5" id="KW-1185">Reference proteome</keyword>
<evidence type="ECO:0000313" key="4">
    <source>
        <dbReference type="EMBL" id="CAY67137.1"/>
    </source>
</evidence>
<dbReference type="eggNOG" id="ENOG502QQ2N">
    <property type="taxonomic scope" value="Eukaryota"/>
</dbReference>
<keyword evidence="2" id="KW-0472">Membrane</keyword>
<dbReference type="KEGG" id="ppa:PAS_chr1-3_0081"/>
<organism evidence="4 5">
    <name type="scientific">Komagataella phaffii (strain GS115 / ATCC 20864)</name>
    <name type="common">Yeast</name>
    <name type="synonym">Pichia pastoris</name>
    <dbReference type="NCBI Taxonomy" id="644223"/>
    <lineage>
        <taxon>Eukaryota</taxon>
        <taxon>Fungi</taxon>
        <taxon>Dikarya</taxon>
        <taxon>Ascomycota</taxon>
        <taxon>Saccharomycotina</taxon>
        <taxon>Pichiomycetes</taxon>
        <taxon>Pichiales</taxon>
        <taxon>Pichiaceae</taxon>
        <taxon>Komagataella</taxon>
    </lineage>
</organism>
<dbReference type="InterPro" id="IPR052744">
    <property type="entry name" value="GPAT/DAPAT"/>
</dbReference>
<dbReference type="Proteomes" id="UP000000314">
    <property type="component" value="Chromosome 1"/>
</dbReference>
<dbReference type="PANTHER" id="PTHR31605">
    <property type="entry name" value="GLYCEROL-3-PHOSPHATE O-ACYLTRANSFERASE 1"/>
    <property type="match status" value="1"/>
</dbReference>
<dbReference type="CDD" id="cd07992">
    <property type="entry name" value="LPLAT_AAK14816-like"/>
    <property type="match status" value="1"/>
</dbReference>
<feature type="transmembrane region" description="Helical" evidence="2">
    <location>
        <begin position="451"/>
        <end position="476"/>
    </location>
</feature>
<keyword evidence="4" id="KW-0808">Transferase</keyword>
<feature type="transmembrane region" description="Helical" evidence="2">
    <location>
        <begin position="488"/>
        <end position="507"/>
    </location>
</feature>
<dbReference type="PANTHER" id="PTHR31605:SF2">
    <property type="entry name" value="GLYCEROL-3-PHOSPHATE O-ACYLTRANSFERASE 2"/>
    <property type="match status" value="1"/>
</dbReference>
<dbReference type="InParanoid" id="C4QV64"/>
<reference evidence="4 5" key="1">
    <citation type="journal article" date="2009" name="Nat. Biotechnol.">
        <title>Genome sequence of the recombinant protein production host Pichia pastoris.</title>
        <authorList>
            <person name="De Schutter K."/>
            <person name="Lin Y.C."/>
            <person name="Tiels P."/>
            <person name="Van Hecke A."/>
            <person name="Glinka S."/>
            <person name="Weber-Lehmann J."/>
            <person name="Rouze P."/>
            <person name="Van de Peer Y."/>
            <person name="Callewaert N."/>
        </authorList>
    </citation>
    <scope>NUCLEOTIDE SEQUENCE [LARGE SCALE GENOMIC DNA]</scope>
    <source>
        <strain evidence="5">GS115 / ATCC 20864</strain>
    </source>
</reference>
<dbReference type="HOGENOM" id="CLU_007860_1_0_1"/>
<name>C4QV64_KOMPG</name>
<dbReference type="InterPro" id="IPR002123">
    <property type="entry name" value="Plipid/glycerol_acylTrfase"/>
</dbReference>
<keyword evidence="2" id="KW-1133">Transmembrane helix</keyword>
<proteinExistence type="predicted"/>
<feature type="compositionally biased region" description="Low complexity" evidence="1">
    <location>
        <begin position="632"/>
        <end position="657"/>
    </location>
</feature>
<feature type="compositionally biased region" description="Acidic residues" evidence="1">
    <location>
        <begin position="572"/>
        <end position="586"/>
    </location>
</feature>
<dbReference type="STRING" id="644223.C4QV64"/>
<dbReference type="GO" id="GO:0008654">
    <property type="term" value="P:phospholipid biosynthetic process"/>
    <property type="evidence" value="ECO:0007669"/>
    <property type="project" value="EnsemblFungi"/>
</dbReference>
<dbReference type="GO" id="GO:0004366">
    <property type="term" value="F:glycerol-3-phosphate O-acyltransferase activity"/>
    <property type="evidence" value="ECO:0007669"/>
    <property type="project" value="EnsemblFungi"/>
</dbReference>
<evidence type="ECO:0000256" key="1">
    <source>
        <dbReference type="SAM" id="MobiDB-lite"/>
    </source>
</evidence>
<feature type="region of interest" description="Disordered" evidence="1">
    <location>
        <begin position="571"/>
        <end position="615"/>
    </location>
</feature>
<dbReference type="GO" id="GO:0005811">
    <property type="term" value="C:lipid droplet"/>
    <property type="evidence" value="ECO:0007669"/>
    <property type="project" value="EnsemblFungi"/>
</dbReference>
<dbReference type="GO" id="GO:0016287">
    <property type="term" value="F:glycerone-phosphate O-acyltransferase activity"/>
    <property type="evidence" value="ECO:0007669"/>
    <property type="project" value="EnsemblFungi"/>
</dbReference>
<feature type="transmembrane region" description="Helical" evidence="2">
    <location>
        <begin position="6"/>
        <end position="26"/>
    </location>
</feature>
<evidence type="ECO:0000256" key="2">
    <source>
        <dbReference type="SAM" id="Phobius"/>
    </source>
</evidence>
<dbReference type="RefSeq" id="XP_002489418.1">
    <property type="nucleotide sequence ID" value="XM_002489373.1"/>
</dbReference>
<keyword evidence="4" id="KW-0012">Acyltransferase</keyword>
<evidence type="ECO:0000259" key="3">
    <source>
        <dbReference type="SMART" id="SM00563"/>
    </source>
</evidence>
<protein>
    <submittedName>
        <fullName evidence="4">Glycerol-3-phosphate/dihydroxyacetone phosphate dual substrate-specific sn-1 acyltransferase</fullName>
    </submittedName>
</protein>
<dbReference type="GeneID" id="8197391"/>
<accession>C4QV64</accession>
<feature type="domain" description="Phospholipid/glycerol acyltransferase" evidence="3">
    <location>
        <begin position="44"/>
        <end position="254"/>
    </location>
</feature>
<feature type="compositionally biased region" description="Low complexity" evidence="1">
    <location>
        <begin position="600"/>
        <end position="615"/>
    </location>
</feature>
<feature type="region of interest" description="Disordered" evidence="1">
    <location>
        <begin position="631"/>
        <end position="659"/>
    </location>
</feature>
<dbReference type="AlphaFoldDB" id="C4QV64"/>
<dbReference type="EMBL" id="FN392319">
    <property type="protein sequence ID" value="CAY67137.1"/>
    <property type="molecule type" value="Genomic_DNA"/>
</dbReference>
<sequence>MTASGYANFIYDLFAWTFLIIFDIFFRDVKTRGAFNIPSQGPVILVVAPHSNQFVDPLMVLIQTKKSTGRRISFLMAAAYYRKKFIGDLARLTRVIPVERAQDGLKPASGTIHYADFEKDPCLIEGTDTKFTQECEAKGLIGLPRSGGFGKIAEVLSDTLLRLHKPFSSDRAIKIIKGSTTYKTAPKIDNSMVFKHVFDHLHSGGILGIFPEGGSHDRTELLPLQPGVALMALGALAENSEQPITIVPCGLNYFHPNKFRSRAVVEYGSPIVVGEEQARAYKEDSRKAVAELLKTISTGLKTVTVQCEDYETLMILQAARRLYQYPKKKIPLPLVVQMNRNLTIGYTKFKDLPEIVHLKNSVQTYNYRLNNLGLKDHQVQTVKFKPFKAVALLAYRLVKLLILAVLSLPGTVLFSPVFIACKYISHKKAREALANSVVKIRANDVLATWKLMVAMVAAPCLYAFYSTLGTFLIFKYDIAIVPYQTKSIVVTFITAWIILVCTTYAAFRIGEIGMDTLKSMKYLTWSLLPSEALEELKAERARLSLEVTEVCNNLGPKVIPEFAKDLEKIEASNEEQEEEEIEDEEKEQLLNKTRLGRAPSTSSVNSLRSVTSSTSMPSELGEVAIFSELPTSSRGSIRSRSSSLSESETTGLSTGIEAKNVRSKIQERIFQKMRNEQINEPK</sequence>
<dbReference type="SMART" id="SM00563">
    <property type="entry name" value="PlsC"/>
    <property type="match status" value="1"/>
</dbReference>
<dbReference type="GO" id="GO:0090207">
    <property type="term" value="P:regulation of triglyceride metabolic process"/>
    <property type="evidence" value="ECO:0007669"/>
    <property type="project" value="EnsemblFungi"/>
</dbReference>
<evidence type="ECO:0000313" key="5">
    <source>
        <dbReference type="Proteomes" id="UP000000314"/>
    </source>
</evidence>
<dbReference type="Pfam" id="PF01553">
    <property type="entry name" value="Acyltransferase"/>
    <property type="match status" value="1"/>
</dbReference>
<gene>
    <name evidence="4" type="ordered locus">PAS_chr1-3_0081</name>
</gene>